<dbReference type="EMBL" id="BARW01021349">
    <property type="protein sequence ID" value="GAJ01618.1"/>
    <property type="molecule type" value="Genomic_DNA"/>
</dbReference>
<sequence>MAGVGGSIDDRFFVDAREPARGTQVLRILGHTFRKGVVMRRTIASLWCLGLAVCSPAFADLFYGASSNGGIYLVDTSTGSTTVLFNAGITWYGATDGVDAASFFATPYGDTLYRIDVVANTATAIGFYGPGISMRELAYDESANTLYGTDYTNLYSIDVNTAAASFIGALAIGGNFWAMDYDPTIDELVAVEQNTRAMYYIDRNTGTTSFVGATGQSRITDIWYSS</sequence>
<accession>X1T8E4</accession>
<comment type="caution">
    <text evidence="1">The sequence shown here is derived from an EMBL/GenBank/DDBJ whole genome shotgun (WGS) entry which is preliminary data.</text>
</comment>
<feature type="non-terminal residue" evidence="1">
    <location>
        <position position="226"/>
    </location>
</feature>
<name>X1T8E4_9ZZZZ</name>
<proteinExistence type="predicted"/>
<protein>
    <recommendedName>
        <fullName evidence="2">DUF4394 domain-containing protein</fullName>
    </recommendedName>
</protein>
<gene>
    <name evidence="1" type="ORF">S12H4_35876</name>
</gene>
<organism evidence="1">
    <name type="scientific">marine sediment metagenome</name>
    <dbReference type="NCBI Taxonomy" id="412755"/>
    <lineage>
        <taxon>unclassified sequences</taxon>
        <taxon>metagenomes</taxon>
        <taxon>ecological metagenomes</taxon>
    </lineage>
</organism>
<dbReference type="AlphaFoldDB" id="X1T8E4"/>
<dbReference type="Gene3D" id="2.130.10.10">
    <property type="entry name" value="YVTN repeat-like/Quinoprotein amine dehydrogenase"/>
    <property type="match status" value="1"/>
</dbReference>
<reference evidence="1" key="1">
    <citation type="journal article" date="2014" name="Front. Microbiol.">
        <title>High frequency of phylogenetically diverse reductive dehalogenase-homologous genes in deep subseafloor sedimentary metagenomes.</title>
        <authorList>
            <person name="Kawai M."/>
            <person name="Futagami T."/>
            <person name="Toyoda A."/>
            <person name="Takaki Y."/>
            <person name="Nishi S."/>
            <person name="Hori S."/>
            <person name="Arai W."/>
            <person name="Tsubouchi T."/>
            <person name="Morono Y."/>
            <person name="Uchiyama I."/>
            <person name="Ito T."/>
            <person name="Fujiyama A."/>
            <person name="Inagaki F."/>
            <person name="Takami H."/>
        </authorList>
    </citation>
    <scope>NUCLEOTIDE SEQUENCE</scope>
    <source>
        <strain evidence="1">Expedition CK06-06</strain>
    </source>
</reference>
<dbReference type="InterPro" id="IPR015943">
    <property type="entry name" value="WD40/YVTN_repeat-like_dom_sf"/>
</dbReference>
<evidence type="ECO:0000313" key="1">
    <source>
        <dbReference type="EMBL" id="GAJ01618.1"/>
    </source>
</evidence>
<evidence type="ECO:0008006" key="2">
    <source>
        <dbReference type="Google" id="ProtNLM"/>
    </source>
</evidence>
<dbReference type="SUPFAM" id="SSF63825">
    <property type="entry name" value="YWTD domain"/>
    <property type="match status" value="1"/>
</dbReference>